<dbReference type="PROSITE" id="PS00600">
    <property type="entry name" value="AA_TRANSFER_CLASS_3"/>
    <property type="match status" value="1"/>
</dbReference>
<name>A0ABW8HYF8_9BACL</name>
<dbReference type="PANTHER" id="PTHR11986:SF79">
    <property type="entry name" value="ACETYLORNITHINE AMINOTRANSFERASE, MITOCHONDRIAL"/>
    <property type="match status" value="1"/>
</dbReference>
<keyword evidence="1 5" id="KW-0032">Aminotransferase</keyword>
<feature type="binding site" evidence="5">
    <location>
        <position position="159"/>
    </location>
    <ligand>
        <name>N(2)-acetyl-L-ornithine</name>
        <dbReference type="ChEBI" id="CHEBI:57805"/>
    </ligand>
</feature>
<keyword evidence="5" id="KW-0055">Arginine biosynthesis</keyword>
<feature type="binding site" evidence="5">
    <location>
        <position position="299"/>
    </location>
    <ligand>
        <name>pyridoxal 5'-phosphate</name>
        <dbReference type="ChEBI" id="CHEBI:597326"/>
    </ligand>
</feature>
<keyword evidence="3 5" id="KW-0808">Transferase</keyword>
<dbReference type="NCBIfam" id="NF002325">
    <property type="entry name" value="PRK01278.1"/>
    <property type="match status" value="1"/>
</dbReference>
<dbReference type="Gene3D" id="3.90.1150.10">
    <property type="entry name" value="Aspartate Aminotransferase, domain 1"/>
    <property type="match status" value="1"/>
</dbReference>
<keyword evidence="7" id="KW-1185">Reference proteome</keyword>
<feature type="binding site" evidence="5">
    <location>
        <begin position="241"/>
        <end position="244"/>
    </location>
    <ligand>
        <name>pyridoxal 5'-phosphate</name>
        <dbReference type="ChEBI" id="CHEBI:597326"/>
    </ligand>
</feature>
<feature type="binding site" evidence="5">
    <location>
        <begin position="123"/>
        <end position="124"/>
    </location>
    <ligand>
        <name>pyridoxal 5'-phosphate</name>
        <dbReference type="ChEBI" id="CHEBI:597326"/>
    </ligand>
</feature>
<comment type="miscellaneous">
    <text evidence="5">May also have succinyldiaminopimelate aminotransferase activity, thus carrying out the corresponding step in lysine biosynthesis.</text>
</comment>
<comment type="cofactor">
    <cofactor evidence="5">
        <name>pyridoxal 5'-phosphate</name>
        <dbReference type="ChEBI" id="CHEBI:597326"/>
    </cofactor>
    <text evidence="5">Binds 1 pyridoxal phosphate per subunit.</text>
</comment>
<comment type="subcellular location">
    <subcellularLocation>
        <location evidence="5">Cytoplasm</location>
    </subcellularLocation>
</comment>
<comment type="catalytic activity">
    <reaction evidence="5">
        <text>N(2)-acetyl-L-ornithine + 2-oxoglutarate = N-acetyl-L-glutamate 5-semialdehyde + L-glutamate</text>
        <dbReference type="Rhea" id="RHEA:18049"/>
        <dbReference type="ChEBI" id="CHEBI:16810"/>
        <dbReference type="ChEBI" id="CHEBI:29123"/>
        <dbReference type="ChEBI" id="CHEBI:29985"/>
        <dbReference type="ChEBI" id="CHEBI:57805"/>
        <dbReference type="EC" id="2.6.1.11"/>
    </reaction>
</comment>
<evidence type="ECO:0000256" key="4">
    <source>
        <dbReference type="ARBA" id="ARBA00022898"/>
    </source>
</evidence>
<dbReference type="NCBIfam" id="TIGR00707">
    <property type="entry name" value="argD"/>
    <property type="match status" value="1"/>
</dbReference>
<dbReference type="InterPro" id="IPR004636">
    <property type="entry name" value="AcOrn/SuccOrn_fam"/>
</dbReference>
<dbReference type="EMBL" id="JBIYSL010000005">
    <property type="protein sequence ID" value="MFK0524679.1"/>
    <property type="molecule type" value="Genomic_DNA"/>
</dbReference>
<proteinExistence type="inferred from homology"/>
<keyword evidence="5" id="KW-0963">Cytoplasm</keyword>
<feature type="modified residue" description="N6-(pyridoxal phosphate)lysine" evidence="5">
    <location>
        <position position="270"/>
    </location>
</feature>
<dbReference type="PIRSF" id="PIRSF000521">
    <property type="entry name" value="Transaminase_4ab_Lys_Orn"/>
    <property type="match status" value="1"/>
</dbReference>
<keyword evidence="2 5" id="KW-0028">Amino-acid biosynthesis</keyword>
<accession>A0ABW8HYF8</accession>
<dbReference type="InterPro" id="IPR049704">
    <property type="entry name" value="Aminotrans_3_PPA_site"/>
</dbReference>
<comment type="caution">
    <text evidence="6">The sequence shown here is derived from an EMBL/GenBank/DDBJ whole genome shotgun (WGS) entry which is preliminary data.</text>
</comment>
<comment type="subunit">
    <text evidence="5">Homodimer.</text>
</comment>
<dbReference type="PANTHER" id="PTHR11986">
    <property type="entry name" value="AMINOTRANSFERASE CLASS III"/>
    <property type="match status" value="1"/>
</dbReference>
<evidence type="ECO:0000256" key="3">
    <source>
        <dbReference type="ARBA" id="ARBA00022679"/>
    </source>
</evidence>
<dbReference type="Proteomes" id="UP001618531">
    <property type="component" value="Unassembled WGS sequence"/>
</dbReference>
<evidence type="ECO:0000313" key="6">
    <source>
        <dbReference type="EMBL" id="MFK0524679.1"/>
    </source>
</evidence>
<feature type="binding site" evidence="5">
    <location>
        <position position="156"/>
    </location>
    <ligand>
        <name>pyridoxal 5'-phosphate</name>
        <dbReference type="ChEBI" id="CHEBI:597326"/>
    </ligand>
</feature>
<dbReference type="GO" id="GO:0008483">
    <property type="term" value="F:transaminase activity"/>
    <property type="evidence" value="ECO:0007669"/>
    <property type="project" value="UniProtKB-KW"/>
</dbReference>
<dbReference type="HAMAP" id="MF_01107">
    <property type="entry name" value="ArgD_aminotrans_3"/>
    <property type="match status" value="1"/>
</dbReference>
<gene>
    <name evidence="5" type="primary">argD</name>
    <name evidence="6" type="ORF">ACINKY_20995</name>
</gene>
<dbReference type="EC" id="2.6.1.11" evidence="5"/>
<dbReference type="Pfam" id="PF00202">
    <property type="entry name" value="Aminotran_3"/>
    <property type="match status" value="1"/>
</dbReference>
<organism evidence="6 7">
    <name type="scientific">Paenibacillus illinoisensis</name>
    <dbReference type="NCBI Taxonomy" id="59845"/>
    <lineage>
        <taxon>Bacteria</taxon>
        <taxon>Bacillati</taxon>
        <taxon>Bacillota</taxon>
        <taxon>Bacilli</taxon>
        <taxon>Bacillales</taxon>
        <taxon>Paenibacillaceae</taxon>
        <taxon>Paenibacillus</taxon>
    </lineage>
</organism>
<dbReference type="RefSeq" id="WP_402877266.1">
    <property type="nucleotide sequence ID" value="NZ_JBIYSL010000005.1"/>
</dbReference>
<dbReference type="SUPFAM" id="SSF53383">
    <property type="entry name" value="PLP-dependent transferases"/>
    <property type="match status" value="1"/>
</dbReference>
<dbReference type="InterPro" id="IPR015422">
    <property type="entry name" value="PyrdxlP-dep_Trfase_small"/>
</dbReference>
<keyword evidence="4 5" id="KW-0663">Pyridoxal phosphate</keyword>
<comment type="pathway">
    <text evidence="5">Amino-acid biosynthesis; L-arginine biosynthesis; N(2)-acetyl-L-ornithine from L-glutamate: step 4/4.</text>
</comment>
<feature type="binding site" evidence="5">
    <location>
        <position position="298"/>
    </location>
    <ligand>
        <name>N(2)-acetyl-L-ornithine</name>
        <dbReference type="ChEBI" id="CHEBI:57805"/>
    </ligand>
</feature>
<dbReference type="CDD" id="cd00610">
    <property type="entry name" value="OAT_like"/>
    <property type="match status" value="1"/>
</dbReference>
<dbReference type="Gene3D" id="3.40.640.10">
    <property type="entry name" value="Type I PLP-dependent aspartate aminotransferase-like (Major domain)"/>
    <property type="match status" value="1"/>
</dbReference>
<evidence type="ECO:0000256" key="5">
    <source>
        <dbReference type="HAMAP-Rule" id="MF_01107"/>
    </source>
</evidence>
<sequence length="420" mass="44661">MAKGNEQPGSGTAVAGAAATATGAAAQTESSLFQTYARYPISLVKGKGSWLWDDQGNRYLDFMCGLAVTSLGHAPEKVGAKLKAQIDELWHVSNLFQIPGQEKAAALLTANTCADAVFFCNSGAEANEAAIKVARRYHQKVKGNDRYEVITFAQSFHGRTLATLTATGQNKVKEGFLPLPAGFVTVPLHDIAALEAAIGPKTAAIMLEMVQAEGGVYPVEPEFVKHVRKLCDEHGLLLIVDEVQTGMGRTGKLFAHEHYGIEPDVFTVAKGIGSGFPVGAMLGKGFLRDAFTPGSHATTFGGTPLASSVVIATIETMLEDRLPERAAEMGDYLMSSLRKRLAGNSFVKEVRGLGLLVGIECAEPVGDIVLAGQKRGILFVNAGPNVIRLLPNLYVSKEEIDEAVSLVTTLIEEHVAAKKA</sequence>
<comment type="similarity">
    <text evidence="5">Belongs to the class-III pyridoxal-phosphate-dependent aminotransferase family. ArgD subfamily.</text>
</comment>
<dbReference type="InterPro" id="IPR015424">
    <property type="entry name" value="PyrdxlP-dep_Trfase"/>
</dbReference>
<evidence type="ECO:0000313" key="7">
    <source>
        <dbReference type="Proteomes" id="UP001618531"/>
    </source>
</evidence>
<dbReference type="InterPro" id="IPR005814">
    <property type="entry name" value="Aminotrans_3"/>
</dbReference>
<evidence type="ECO:0000256" key="1">
    <source>
        <dbReference type="ARBA" id="ARBA00022576"/>
    </source>
</evidence>
<protein>
    <recommendedName>
        <fullName evidence="5">Acetylornithine aminotransferase</fullName>
        <shortName evidence="5">ACOAT</shortName>
        <ecNumber evidence="5">2.6.1.11</ecNumber>
    </recommendedName>
</protein>
<evidence type="ECO:0000256" key="2">
    <source>
        <dbReference type="ARBA" id="ARBA00022605"/>
    </source>
</evidence>
<dbReference type="InterPro" id="IPR015421">
    <property type="entry name" value="PyrdxlP-dep_Trfase_major"/>
</dbReference>
<reference evidence="6 7" key="1">
    <citation type="submission" date="2024-11" db="EMBL/GenBank/DDBJ databases">
        <title>Identification and Characterization of a Novel Fosfomycin Bacillithiol Transferase FosB8 in Paenibacillus illinoisensis.</title>
        <authorList>
            <person name="Lu W."/>
        </authorList>
    </citation>
    <scope>NUCLEOTIDE SEQUENCE [LARGE SCALE GENOMIC DNA]</scope>
    <source>
        <strain evidence="6 7">WP77</strain>
    </source>
</reference>
<dbReference type="InterPro" id="IPR050103">
    <property type="entry name" value="Class-III_PLP-dep_AT"/>
</dbReference>